<gene>
    <name evidence="6" type="ORF">AB1E22_08495</name>
</gene>
<feature type="domain" description="HTH lysR-type" evidence="5">
    <location>
        <begin position="12"/>
        <end position="69"/>
    </location>
</feature>
<dbReference type="PANTHER" id="PTHR30537">
    <property type="entry name" value="HTH-TYPE TRANSCRIPTIONAL REGULATOR"/>
    <property type="match status" value="1"/>
</dbReference>
<dbReference type="InterPro" id="IPR005119">
    <property type="entry name" value="LysR_subst-bd"/>
</dbReference>
<keyword evidence="4" id="KW-0804">Transcription</keyword>
<dbReference type="Pfam" id="PF00126">
    <property type="entry name" value="HTH_1"/>
    <property type="match status" value="1"/>
</dbReference>
<evidence type="ECO:0000259" key="5">
    <source>
        <dbReference type="PROSITE" id="PS50931"/>
    </source>
</evidence>
<dbReference type="Gene3D" id="3.40.190.290">
    <property type="match status" value="1"/>
</dbReference>
<evidence type="ECO:0000256" key="1">
    <source>
        <dbReference type="ARBA" id="ARBA00009437"/>
    </source>
</evidence>
<dbReference type="Gene3D" id="1.10.10.10">
    <property type="entry name" value="Winged helix-like DNA-binding domain superfamily/Winged helix DNA-binding domain"/>
    <property type="match status" value="1"/>
</dbReference>
<dbReference type="PANTHER" id="PTHR30537:SF5">
    <property type="entry name" value="HTH-TYPE TRANSCRIPTIONAL ACTIVATOR TTDR-RELATED"/>
    <property type="match status" value="1"/>
</dbReference>
<dbReference type="RefSeq" id="WP_367594935.1">
    <property type="nucleotide sequence ID" value="NZ_JBFMVT010000002.1"/>
</dbReference>
<organism evidence="6 7">
    <name type="scientific">Buttiauxella gaviniae</name>
    <dbReference type="NCBI Taxonomy" id="82990"/>
    <lineage>
        <taxon>Bacteria</taxon>
        <taxon>Pseudomonadati</taxon>
        <taxon>Pseudomonadota</taxon>
        <taxon>Gammaproteobacteria</taxon>
        <taxon>Enterobacterales</taxon>
        <taxon>Enterobacteriaceae</taxon>
        <taxon>Buttiauxella</taxon>
    </lineage>
</organism>
<dbReference type="SUPFAM" id="SSF46785">
    <property type="entry name" value="Winged helix' DNA-binding domain"/>
    <property type="match status" value="1"/>
</dbReference>
<name>A0ABV3NT72_9ENTR</name>
<keyword evidence="7" id="KW-1185">Reference proteome</keyword>
<dbReference type="InterPro" id="IPR036390">
    <property type="entry name" value="WH_DNA-bd_sf"/>
</dbReference>
<dbReference type="PROSITE" id="PS50931">
    <property type="entry name" value="HTH_LYSR"/>
    <property type="match status" value="1"/>
</dbReference>
<reference evidence="6 7" key="1">
    <citation type="submission" date="2024-07" db="EMBL/GenBank/DDBJ databases">
        <authorList>
            <person name="Wang L."/>
        </authorList>
    </citation>
    <scope>NUCLEOTIDE SEQUENCE [LARGE SCALE GENOMIC DNA]</scope>
    <source>
        <strain evidence="6 7">WL359</strain>
    </source>
</reference>
<comment type="caution">
    <text evidence="6">The sequence shown here is derived from an EMBL/GenBank/DDBJ whole genome shotgun (WGS) entry which is preliminary data.</text>
</comment>
<dbReference type="Proteomes" id="UP001555342">
    <property type="component" value="Unassembled WGS sequence"/>
</dbReference>
<keyword evidence="3" id="KW-0238">DNA-binding</keyword>
<dbReference type="InterPro" id="IPR036388">
    <property type="entry name" value="WH-like_DNA-bd_sf"/>
</dbReference>
<evidence type="ECO:0000313" key="6">
    <source>
        <dbReference type="EMBL" id="MEW7312747.1"/>
    </source>
</evidence>
<sequence length="317" mass="35566">MRDADYMSNIRFKLNELRIISVVASCGSLSQATAILGTAQANISKALTDFESRIGLKVFERSTRRISLTLFGESLLVKVNDYLKQTEDLATFISDYKQEKCGKVTIYAPTGIVSFLSQKVLSEFKDTGDIHIALRTYNLERNEFYDGLTFPADADIMLTYARPKDESLVACSLTSFSVSAYASPAYLANNPIASPEELAGHSCILMQSMLINETNIWKFTQQDIGSVKEYSVTGKYICDNTHAGIELARHGLGIVFAPKPSIKHDLDTGKLVPCFKNNEEWPLELIVIFKKRDYQPYRVQYILDQMVEIINEYVTAG</sequence>
<evidence type="ECO:0000256" key="4">
    <source>
        <dbReference type="ARBA" id="ARBA00023163"/>
    </source>
</evidence>
<evidence type="ECO:0000256" key="2">
    <source>
        <dbReference type="ARBA" id="ARBA00023015"/>
    </source>
</evidence>
<dbReference type="InterPro" id="IPR000847">
    <property type="entry name" value="LysR_HTH_N"/>
</dbReference>
<comment type="similarity">
    <text evidence="1">Belongs to the LysR transcriptional regulatory family.</text>
</comment>
<dbReference type="EMBL" id="JBFMVT010000002">
    <property type="protein sequence ID" value="MEW7312747.1"/>
    <property type="molecule type" value="Genomic_DNA"/>
</dbReference>
<dbReference type="SUPFAM" id="SSF53850">
    <property type="entry name" value="Periplasmic binding protein-like II"/>
    <property type="match status" value="1"/>
</dbReference>
<dbReference type="InterPro" id="IPR058163">
    <property type="entry name" value="LysR-type_TF_proteobact-type"/>
</dbReference>
<keyword evidence="2" id="KW-0805">Transcription regulation</keyword>
<accession>A0ABV3NT72</accession>
<dbReference type="Pfam" id="PF03466">
    <property type="entry name" value="LysR_substrate"/>
    <property type="match status" value="1"/>
</dbReference>
<evidence type="ECO:0000256" key="3">
    <source>
        <dbReference type="ARBA" id="ARBA00023125"/>
    </source>
</evidence>
<proteinExistence type="inferred from homology"/>
<evidence type="ECO:0000313" key="7">
    <source>
        <dbReference type="Proteomes" id="UP001555342"/>
    </source>
</evidence>
<protein>
    <submittedName>
        <fullName evidence="6">LysR family transcriptional regulator</fullName>
    </submittedName>
</protein>